<evidence type="ECO:0000313" key="3">
    <source>
        <dbReference type="Proteomes" id="UP000236732"/>
    </source>
</evidence>
<gene>
    <name evidence="2" type="ORF">SAMN05444920_103782</name>
</gene>
<name>A0A1H6BZU9_9ACTN</name>
<reference evidence="2 3" key="1">
    <citation type="submission" date="2016-10" db="EMBL/GenBank/DDBJ databases">
        <authorList>
            <person name="de Groot N.N."/>
        </authorList>
    </citation>
    <scope>NUCLEOTIDE SEQUENCE [LARGE SCALE GENOMIC DNA]</scope>
    <source>
        <strain evidence="2 3">CGMCC 4.7037</strain>
    </source>
</reference>
<evidence type="ECO:0000256" key="1">
    <source>
        <dbReference type="SAM" id="SignalP"/>
    </source>
</evidence>
<proteinExistence type="predicted"/>
<protein>
    <recommendedName>
        <fullName evidence="4">DUF2690 domain-containing protein</fullName>
    </recommendedName>
</protein>
<feature type="signal peptide" evidence="1">
    <location>
        <begin position="1"/>
        <end position="23"/>
    </location>
</feature>
<accession>A0A1H6BZU9</accession>
<dbReference type="EMBL" id="FNVT01000003">
    <property type="protein sequence ID" value="SEG66192.1"/>
    <property type="molecule type" value="Genomic_DNA"/>
</dbReference>
<dbReference type="RefSeq" id="WP_160150284.1">
    <property type="nucleotide sequence ID" value="NZ_FNVT01000003.1"/>
</dbReference>
<dbReference type="OrthoDB" id="2863790at2"/>
<dbReference type="AlphaFoldDB" id="A0A1H6BZU9"/>
<feature type="chain" id="PRO_5039201239" description="DUF2690 domain-containing protein" evidence="1">
    <location>
        <begin position="24"/>
        <end position="148"/>
    </location>
</feature>
<evidence type="ECO:0000313" key="2">
    <source>
        <dbReference type="EMBL" id="SEG66192.1"/>
    </source>
</evidence>
<evidence type="ECO:0008006" key="4">
    <source>
        <dbReference type="Google" id="ProtNLM"/>
    </source>
</evidence>
<dbReference type="InterPro" id="IPR021224">
    <property type="entry name" value="DUF2690"/>
</dbReference>
<dbReference type="Proteomes" id="UP000236732">
    <property type="component" value="Unassembled WGS sequence"/>
</dbReference>
<keyword evidence="1" id="KW-0732">Signal</keyword>
<dbReference type="Pfam" id="PF10901">
    <property type="entry name" value="DUF2690"/>
    <property type="match status" value="1"/>
</dbReference>
<organism evidence="2 3">
    <name type="scientific">Nonomuraea solani</name>
    <dbReference type="NCBI Taxonomy" id="1144553"/>
    <lineage>
        <taxon>Bacteria</taxon>
        <taxon>Bacillati</taxon>
        <taxon>Actinomycetota</taxon>
        <taxon>Actinomycetes</taxon>
        <taxon>Streptosporangiales</taxon>
        <taxon>Streptosporangiaceae</taxon>
        <taxon>Nonomuraea</taxon>
    </lineage>
</organism>
<keyword evidence="3" id="KW-1185">Reference proteome</keyword>
<sequence length="148" mass="15651">MKRRVVAVVIGAATLLAGSPANAQATLKPYDHKDPYKSGCGNSARTVRSATINSKANGQVGTIALKWSGKCRTNWIEVKTATSARGTISVYAADGRYDRFSFKPGNKGRHWGNMIWANNMCAWGGVSVQWNGGKGGQNGSGTTGKACK</sequence>